<dbReference type="PRINTS" id="PR00146">
    <property type="entry name" value="DHPICSNTHASE"/>
</dbReference>
<dbReference type="EC" id="4.3.3.7" evidence="4 12"/>
<evidence type="ECO:0000256" key="11">
    <source>
        <dbReference type="ARBA" id="ARBA00047836"/>
    </source>
</evidence>
<dbReference type="GO" id="GO:0019877">
    <property type="term" value="P:diaminopimelate biosynthetic process"/>
    <property type="evidence" value="ECO:0007669"/>
    <property type="project" value="UniProtKB-UniRule"/>
</dbReference>
<keyword evidence="5 12" id="KW-0963">Cytoplasm</keyword>
<dbReference type="RefSeq" id="WP_006791054.1">
    <property type="nucleotide sequence ID" value="NZ_JH417616.1"/>
</dbReference>
<dbReference type="SUPFAM" id="SSF51569">
    <property type="entry name" value="Aldolase"/>
    <property type="match status" value="1"/>
</dbReference>
<dbReference type="InterPro" id="IPR005263">
    <property type="entry name" value="DapA"/>
</dbReference>
<dbReference type="eggNOG" id="COG0329">
    <property type="taxonomic scope" value="Bacteria"/>
</dbReference>
<dbReference type="InterPro" id="IPR020624">
    <property type="entry name" value="Schiff_base-form_aldolases_CS"/>
</dbReference>
<evidence type="ECO:0000313" key="17">
    <source>
        <dbReference type="Proteomes" id="UP000005481"/>
    </source>
</evidence>
<comment type="function">
    <text evidence="1 12">Catalyzes the condensation of (S)-aspartate-beta-semialdehyde [(S)-ASA] and pyruvate to 4-hydroxy-tetrahydrodipicolinate (HTPA).</text>
</comment>
<dbReference type="PROSITE" id="PS00666">
    <property type="entry name" value="DHDPS_2"/>
    <property type="match status" value="1"/>
</dbReference>
<protein>
    <recommendedName>
        <fullName evidence="4 12">4-hydroxy-tetrahydrodipicolinate synthase</fullName>
        <shortName evidence="12">HTPA synthase</shortName>
        <ecNumber evidence="4 12">4.3.3.7</ecNumber>
    </recommendedName>
</protein>
<dbReference type="PROSITE" id="PS00665">
    <property type="entry name" value="DHDPS_1"/>
    <property type="match status" value="1"/>
</dbReference>
<dbReference type="PANTHER" id="PTHR12128">
    <property type="entry name" value="DIHYDRODIPICOLINATE SYNTHASE"/>
    <property type="match status" value="1"/>
</dbReference>
<evidence type="ECO:0000256" key="7">
    <source>
        <dbReference type="ARBA" id="ARBA00022915"/>
    </source>
</evidence>
<dbReference type="InterPro" id="IPR002220">
    <property type="entry name" value="DapA-like"/>
</dbReference>
<evidence type="ECO:0000256" key="2">
    <source>
        <dbReference type="ARBA" id="ARBA00005120"/>
    </source>
</evidence>
<evidence type="ECO:0000256" key="9">
    <source>
        <dbReference type="ARBA" id="ARBA00023239"/>
    </source>
</evidence>
<organism evidence="16 17">
    <name type="scientific">Anaeroglobus geminatus F0357</name>
    <dbReference type="NCBI Taxonomy" id="861450"/>
    <lineage>
        <taxon>Bacteria</taxon>
        <taxon>Bacillati</taxon>
        <taxon>Bacillota</taxon>
        <taxon>Negativicutes</taxon>
        <taxon>Veillonellales</taxon>
        <taxon>Veillonellaceae</taxon>
        <taxon>Anaeroglobus</taxon>
    </lineage>
</organism>
<dbReference type="NCBIfam" id="TIGR00674">
    <property type="entry name" value="dapA"/>
    <property type="match status" value="1"/>
</dbReference>
<evidence type="ECO:0000256" key="4">
    <source>
        <dbReference type="ARBA" id="ARBA00012086"/>
    </source>
</evidence>
<feature type="active site" description="Schiff-base intermediate with substrate" evidence="12 14">
    <location>
        <position position="164"/>
    </location>
</feature>
<dbReference type="SMART" id="SM01130">
    <property type="entry name" value="DHDPS"/>
    <property type="match status" value="1"/>
</dbReference>
<gene>
    <name evidence="12" type="primary">dapA</name>
    <name evidence="16" type="ORF">HMPREF0080_02094</name>
</gene>
<proteinExistence type="inferred from homology"/>
<dbReference type="HOGENOM" id="CLU_049343_7_1_9"/>
<dbReference type="EMBL" id="AGCJ01000094">
    <property type="protein sequence ID" value="EHM37555.1"/>
    <property type="molecule type" value="Genomic_DNA"/>
</dbReference>
<dbReference type="CDD" id="cd00950">
    <property type="entry name" value="DHDPS"/>
    <property type="match status" value="1"/>
</dbReference>
<evidence type="ECO:0000256" key="8">
    <source>
        <dbReference type="ARBA" id="ARBA00023154"/>
    </source>
</evidence>
<evidence type="ECO:0000256" key="15">
    <source>
        <dbReference type="PIRSR" id="PIRSR001365-2"/>
    </source>
</evidence>
<dbReference type="HAMAP" id="MF_00418">
    <property type="entry name" value="DapA"/>
    <property type="match status" value="1"/>
</dbReference>
<dbReference type="GO" id="GO:0008840">
    <property type="term" value="F:4-hydroxy-tetrahydrodipicolinate synthase activity"/>
    <property type="evidence" value="ECO:0007669"/>
    <property type="project" value="UniProtKB-UniRule"/>
</dbReference>
<comment type="pathway">
    <text evidence="2 12">Amino-acid biosynthesis; L-lysine biosynthesis via DAP pathway; (S)-tetrahydrodipicolinate from L-aspartate: step 3/4.</text>
</comment>
<comment type="catalytic activity">
    <reaction evidence="11 12">
        <text>L-aspartate 4-semialdehyde + pyruvate = (2S,4S)-4-hydroxy-2,3,4,5-tetrahydrodipicolinate + H2O + H(+)</text>
        <dbReference type="Rhea" id="RHEA:34171"/>
        <dbReference type="ChEBI" id="CHEBI:15361"/>
        <dbReference type="ChEBI" id="CHEBI:15377"/>
        <dbReference type="ChEBI" id="CHEBI:15378"/>
        <dbReference type="ChEBI" id="CHEBI:67139"/>
        <dbReference type="ChEBI" id="CHEBI:537519"/>
        <dbReference type="EC" id="4.3.3.7"/>
    </reaction>
</comment>
<reference evidence="16 17" key="1">
    <citation type="submission" date="2011-08" db="EMBL/GenBank/DDBJ databases">
        <authorList>
            <person name="Weinstock G."/>
            <person name="Sodergren E."/>
            <person name="Clifton S."/>
            <person name="Fulton L."/>
            <person name="Fulton B."/>
            <person name="Courtney L."/>
            <person name="Fronick C."/>
            <person name="Harrison M."/>
            <person name="Strong C."/>
            <person name="Farmer C."/>
            <person name="Delahaunty K."/>
            <person name="Markovic C."/>
            <person name="Hall O."/>
            <person name="Minx P."/>
            <person name="Tomlinson C."/>
            <person name="Mitreva M."/>
            <person name="Hou S."/>
            <person name="Chen J."/>
            <person name="Wollam A."/>
            <person name="Pepin K.H."/>
            <person name="Johnson M."/>
            <person name="Bhonagiri V."/>
            <person name="Zhang X."/>
            <person name="Suruliraj S."/>
            <person name="Warren W."/>
            <person name="Chinwalla A."/>
            <person name="Mardis E.R."/>
            <person name="Wilson R.K."/>
        </authorList>
    </citation>
    <scope>NUCLEOTIDE SEQUENCE [LARGE SCALE GENOMIC DNA]</scope>
    <source>
        <strain evidence="16 17">F0357</strain>
    </source>
</reference>
<evidence type="ECO:0000256" key="12">
    <source>
        <dbReference type="HAMAP-Rule" id="MF_00418"/>
    </source>
</evidence>
<dbReference type="InterPro" id="IPR020625">
    <property type="entry name" value="Schiff_base-form_aldolases_AS"/>
</dbReference>
<feature type="active site" description="Proton donor/acceptor" evidence="12 14">
    <location>
        <position position="135"/>
    </location>
</feature>
<dbReference type="PIRSF" id="PIRSF001365">
    <property type="entry name" value="DHDPS"/>
    <property type="match status" value="1"/>
</dbReference>
<dbReference type="InterPro" id="IPR013785">
    <property type="entry name" value="Aldolase_TIM"/>
</dbReference>
<comment type="caution">
    <text evidence="16">The sequence shown here is derived from an EMBL/GenBank/DDBJ whole genome shotgun (WGS) entry which is preliminary data.</text>
</comment>
<evidence type="ECO:0000256" key="5">
    <source>
        <dbReference type="ARBA" id="ARBA00022490"/>
    </source>
</evidence>
<evidence type="ECO:0000256" key="1">
    <source>
        <dbReference type="ARBA" id="ARBA00003294"/>
    </source>
</evidence>
<keyword evidence="6 12" id="KW-0028">Amino-acid biosynthesis</keyword>
<sequence>MLTFGNVITAMVTPFYADGNINFEDFDSLAGHLLANGSDGLLIGGTTGEGATLTEKEKLRLFRFAAEEYGDKALIIANVGSNNTATTVEFARQAEETGVDCLLAIVPYYNKPNQDGCYAHFAAVAKACRLPVIIYNVPGRTGGKILPETVIRLAKEFPRIVGIKEAGGDLEAAAVIARDTGENFHVYSGDDSLTLPMTAVGGTGVISVVSHLIGKEMNAIVQNCKDGNMKEATALHQQYIDVMTGIFTTVNPIPIKECCKMLGLISDNVFRLPMVNASYEVMAFLEKMMKNAGILGK</sequence>
<keyword evidence="10 12" id="KW-0704">Schiff base</keyword>
<dbReference type="GO" id="GO:0005829">
    <property type="term" value="C:cytosol"/>
    <property type="evidence" value="ECO:0007669"/>
    <property type="project" value="TreeGrafter"/>
</dbReference>
<dbReference type="PATRIC" id="fig|861450.3.peg.1918"/>
<comment type="subunit">
    <text evidence="12">Homotetramer; dimer of dimers.</text>
</comment>
<dbReference type="GO" id="GO:0009089">
    <property type="term" value="P:lysine biosynthetic process via diaminopimelate"/>
    <property type="evidence" value="ECO:0007669"/>
    <property type="project" value="UniProtKB-UniRule"/>
</dbReference>
<evidence type="ECO:0000256" key="13">
    <source>
        <dbReference type="PIRNR" id="PIRNR001365"/>
    </source>
</evidence>
<dbReference type="STRING" id="861450.HMPREF0080_02094"/>
<feature type="binding site" evidence="12 15">
    <location>
        <position position="206"/>
    </location>
    <ligand>
        <name>pyruvate</name>
        <dbReference type="ChEBI" id="CHEBI:15361"/>
    </ligand>
</feature>
<accession>G9YK84</accession>
<evidence type="ECO:0000256" key="14">
    <source>
        <dbReference type="PIRSR" id="PIRSR001365-1"/>
    </source>
</evidence>
<keyword evidence="7 12" id="KW-0220">Diaminopimelate biosynthesis</keyword>
<comment type="similarity">
    <text evidence="3 12 13">Belongs to the DapA family.</text>
</comment>
<dbReference type="Proteomes" id="UP000005481">
    <property type="component" value="Unassembled WGS sequence"/>
</dbReference>
<keyword evidence="9 12" id="KW-0456">Lyase</keyword>
<evidence type="ECO:0000256" key="6">
    <source>
        <dbReference type="ARBA" id="ARBA00022605"/>
    </source>
</evidence>
<name>G9YK84_9FIRM</name>
<dbReference type="OrthoDB" id="9782828at2"/>
<dbReference type="AlphaFoldDB" id="G9YK84"/>
<dbReference type="Pfam" id="PF00701">
    <property type="entry name" value="DHDPS"/>
    <property type="match status" value="1"/>
</dbReference>
<feature type="binding site" evidence="12 15">
    <location>
        <position position="47"/>
    </location>
    <ligand>
        <name>pyruvate</name>
        <dbReference type="ChEBI" id="CHEBI:15361"/>
    </ligand>
</feature>
<comment type="caution">
    <text evidence="12">Was originally thought to be a dihydrodipicolinate synthase (DHDPS), catalyzing the condensation of (S)-aspartate-beta-semialdehyde [(S)-ASA] and pyruvate to dihydrodipicolinate (DHDP). However, it was shown in E.coli that the product of the enzymatic reaction is not dihydrodipicolinate but in fact (4S)-4-hydroxy-2,3,4,5-tetrahydro-(2S)-dipicolinic acid (HTPA), and that the consecutive dehydration reaction leading to DHDP is not spontaneous but catalyzed by DapB.</text>
</comment>
<feature type="site" description="Part of a proton relay during catalysis" evidence="12">
    <location>
        <position position="109"/>
    </location>
</feature>
<dbReference type="Gene3D" id="3.20.20.70">
    <property type="entry name" value="Aldolase class I"/>
    <property type="match status" value="1"/>
</dbReference>
<dbReference type="UniPathway" id="UPA00034">
    <property type="reaction ID" value="UER00017"/>
</dbReference>
<feature type="site" description="Part of a proton relay during catalysis" evidence="12">
    <location>
        <position position="46"/>
    </location>
</feature>
<keyword evidence="8 12" id="KW-0457">Lysine biosynthesis</keyword>
<dbReference type="PANTHER" id="PTHR12128:SF66">
    <property type="entry name" value="4-HYDROXY-2-OXOGLUTARATE ALDOLASE, MITOCHONDRIAL"/>
    <property type="match status" value="1"/>
</dbReference>
<evidence type="ECO:0000313" key="16">
    <source>
        <dbReference type="EMBL" id="EHM37555.1"/>
    </source>
</evidence>
<comment type="subcellular location">
    <subcellularLocation>
        <location evidence="12">Cytoplasm</location>
    </subcellularLocation>
</comment>
<evidence type="ECO:0000256" key="3">
    <source>
        <dbReference type="ARBA" id="ARBA00007592"/>
    </source>
</evidence>
<keyword evidence="17" id="KW-1185">Reference proteome</keyword>
<evidence type="ECO:0000256" key="10">
    <source>
        <dbReference type="ARBA" id="ARBA00023270"/>
    </source>
</evidence>